<dbReference type="PATRIC" id="fig|745411.4.peg.2642"/>
<evidence type="ECO:0000313" key="15">
    <source>
        <dbReference type="EMBL" id="EKE70995.1"/>
    </source>
</evidence>
<comment type="catalytic activity">
    <reaction evidence="12">
        <text>acetyl-CoA + phosphate = acetyl phosphate + CoA</text>
        <dbReference type="Rhea" id="RHEA:19521"/>
        <dbReference type="ChEBI" id="CHEBI:22191"/>
        <dbReference type="ChEBI" id="CHEBI:43474"/>
        <dbReference type="ChEBI" id="CHEBI:57287"/>
        <dbReference type="ChEBI" id="CHEBI:57288"/>
        <dbReference type="EC" id="2.3.1.8"/>
    </reaction>
</comment>
<reference evidence="15 16" key="1">
    <citation type="journal article" date="2012" name="J. Bacteriol.">
        <title>Genome Sequence of Gallaecimonas xiamenensis Type Strain 3-C-1.</title>
        <authorList>
            <person name="Lai Q."/>
            <person name="Wang L."/>
            <person name="Wang W."/>
            <person name="Shao Z."/>
        </authorList>
    </citation>
    <scope>NUCLEOTIDE SEQUENCE [LARGE SCALE GENOMIC DNA]</scope>
    <source>
        <strain evidence="15 16">3-C-1</strain>
    </source>
</reference>
<dbReference type="eggNOG" id="COG0280">
    <property type="taxonomic scope" value="Bacteria"/>
</dbReference>
<dbReference type="Pfam" id="PF01515">
    <property type="entry name" value="PTA_PTB"/>
    <property type="match status" value="1"/>
</dbReference>
<feature type="domain" description="DRTGG" evidence="14">
    <location>
        <begin position="201"/>
        <end position="312"/>
    </location>
</feature>
<dbReference type="AlphaFoldDB" id="K2K0C2"/>
<evidence type="ECO:0000256" key="6">
    <source>
        <dbReference type="ARBA" id="ARBA00012707"/>
    </source>
</evidence>
<evidence type="ECO:0000259" key="13">
    <source>
        <dbReference type="Pfam" id="PF01515"/>
    </source>
</evidence>
<protein>
    <recommendedName>
        <fullName evidence="7 12">Phosphate acetyltransferase</fullName>
        <ecNumber evidence="6 12">2.3.1.8</ecNumber>
    </recommendedName>
    <alternativeName>
        <fullName evidence="11 12">Phosphotransacetylase</fullName>
    </alternativeName>
</protein>
<comment type="subunit">
    <text evidence="5">Homohexamer.</text>
</comment>
<dbReference type="Pfam" id="PF07085">
    <property type="entry name" value="DRTGG"/>
    <property type="match status" value="1"/>
</dbReference>
<gene>
    <name evidence="15" type="ORF">B3C1_13404</name>
</gene>
<keyword evidence="10 12" id="KW-0012">Acyltransferase</keyword>
<dbReference type="eggNOG" id="COG0857">
    <property type="taxonomic scope" value="Bacteria"/>
</dbReference>
<evidence type="ECO:0000256" key="8">
    <source>
        <dbReference type="ARBA" id="ARBA00022490"/>
    </source>
</evidence>
<evidence type="ECO:0000256" key="10">
    <source>
        <dbReference type="ARBA" id="ARBA00023315"/>
    </source>
</evidence>
<evidence type="ECO:0000256" key="3">
    <source>
        <dbReference type="ARBA" id="ARBA00008756"/>
    </source>
</evidence>
<dbReference type="Proteomes" id="UP000006755">
    <property type="component" value="Unassembled WGS sequence"/>
</dbReference>
<dbReference type="InterPro" id="IPR042113">
    <property type="entry name" value="P_AcTrfase_dom1"/>
</dbReference>
<dbReference type="GO" id="GO:0008959">
    <property type="term" value="F:phosphate acetyltransferase activity"/>
    <property type="evidence" value="ECO:0007669"/>
    <property type="project" value="UniProtKB-EC"/>
</dbReference>
<dbReference type="PANTHER" id="PTHR43356:SF3">
    <property type="entry name" value="PHOSPHATE ACETYLTRANSFERASE"/>
    <property type="match status" value="1"/>
</dbReference>
<dbReference type="InterPro" id="IPR010766">
    <property type="entry name" value="DRTGG"/>
</dbReference>
<keyword evidence="8 12" id="KW-0963">Cytoplasm</keyword>
<dbReference type="InterPro" id="IPR002505">
    <property type="entry name" value="PTA_PTB"/>
</dbReference>
<dbReference type="Pfam" id="PF13500">
    <property type="entry name" value="AAA_26"/>
    <property type="match status" value="1"/>
</dbReference>
<dbReference type="SUPFAM" id="SSF52540">
    <property type="entry name" value="P-loop containing nucleoside triphosphate hydrolases"/>
    <property type="match status" value="1"/>
</dbReference>
<dbReference type="RefSeq" id="WP_008485467.1">
    <property type="nucleotide sequence ID" value="NZ_AMRI01000019.1"/>
</dbReference>
<keyword evidence="9 12" id="KW-0808">Transferase</keyword>
<comment type="function">
    <text evidence="12">Involved in acetate metabolism.</text>
</comment>
<comment type="subcellular location">
    <subcellularLocation>
        <location evidence="1 12">Cytoplasm</location>
    </subcellularLocation>
</comment>
<dbReference type="PIRSF" id="PIRSF006107">
    <property type="entry name" value="PhpActrans_proteobac"/>
    <property type="match status" value="1"/>
</dbReference>
<dbReference type="NCBIfam" id="NF004167">
    <property type="entry name" value="PRK05632.1"/>
    <property type="match status" value="1"/>
</dbReference>
<dbReference type="InterPro" id="IPR027417">
    <property type="entry name" value="P-loop_NTPase"/>
</dbReference>
<dbReference type="STRING" id="745411.B3C1_13404"/>
<evidence type="ECO:0000256" key="9">
    <source>
        <dbReference type="ARBA" id="ARBA00022679"/>
    </source>
</evidence>
<dbReference type="PANTHER" id="PTHR43356">
    <property type="entry name" value="PHOSPHATE ACETYLTRANSFERASE"/>
    <property type="match status" value="1"/>
</dbReference>
<dbReference type="EMBL" id="AMRI01000019">
    <property type="protein sequence ID" value="EKE70995.1"/>
    <property type="molecule type" value="Genomic_DNA"/>
</dbReference>
<comment type="pathway">
    <text evidence="2 12">Metabolic intermediate biosynthesis; acetyl-CoA biosynthesis; acetyl-CoA from acetate: step 2/2.</text>
</comment>
<dbReference type="Gene3D" id="3.40.50.10950">
    <property type="match status" value="1"/>
</dbReference>
<keyword evidence="16" id="KW-1185">Reference proteome</keyword>
<proteinExistence type="inferred from homology"/>
<evidence type="ECO:0000256" key="1">
    <source>
        <dbReference type="ARBA" id="ARBA00004496"/>
    </source>
</evidence>
<name>K2K0C2_9GAMM</name>
<evidence type="ECO:0000256" key="12">
    <source>
        <dbReference type="PIRNR" id="PIRNR006107"/>
    </source>
</evidence>
<comment type="similarity">
    <text evidence="3 12">In the C-terminal section; belongs to the phosphate acetyltransferase and butyryltransferase family.</text>
</comment>
<evidence type="ECO:0000256" key="5">
    <source>
        <dbReference type="ARBA" id="ARBA00011643"/>
    </source>
</evidence>
<dbReference type="OrthoDB" id="9808984at2"/>
<dbReference type="GO" id="GO:0006085">
    <property type="term" value="P:acetyl-CoA biosynthetic process"/>
    <property type="evidence" value="ECO:0007669"/>
    <property type="project" value="UniProtKB-UniPathway"/>
</dbReference>
<dbReference type="SUPFAM" id="SSF75138">
    <property type="entry name" value="HprK N-terminal domain-like"/>
    <property type="match status" value="1"/>
</dbReference>
<dbReference type="EC" id="2.3.1.8" evidence="6 12"/>
<feature type="domain" description="Phosphate acetyl/butaryl transferase" evidence="13">
    <location>
        <begin position="358"/>
        <end position="669"/>
    </location>
</feature>
<dbReference type="SUPFAM" id="SSF53659">
    <property type="entry name" value="Isocitrate/Isopropylmalate dehydrogenase-like"/>
    <property type="match status" value="1"/>
</dbReference>
<dbReference type="InterPro" id="IPR028979">
    <property type="entry name" value="Ser_kin/Pase_Hpr-like_N_sf"/>
</dbReference>
<comment type="similarity">
    <text evidence="4 12">In the N-terminal section; belongs to the CobB/CobQ family.</text>
</comment>
<evidence type="ECO:0000256" key="7">
    <source>
        <dbReference type="ARBA" id="ARBA00021528"/>
    </source>
</evidence>
<dbReference type="InterPro" id="IPR050500">
    <property type="entry name" value="Phos_Acetyltrans/Butyryltrans"/>
</dbReference>
<accession>K2K0C2</accession>
<dbReference type="Gene3D" id="3.40.50.10750">
    <property type="entry name" value="Isocitrate/Isopropylmalate dehydrogenase-like"/>
    <property type="match status" value="1"/>
</dbReference>
<organism evidence="15 16">
    <name type="scientific">Gallaecimonas xiamenensis 3-C-1</name>
    <dbReference type="NCBI Taxonomy" id="745411"/>
    <lineage>
        <taxon>Bacteria</taxon>
        <taxon>Pseudomonadati</taxon>
        <taxon>Pseudomonadota</taxon>
        <taxon>Gammaproteobacteria</taxon>
        <taxon>Enterobacterales</taxon>
        <taxon>Gallaecimonadaceae</taxon>
        <taxon>Gallaecimonas</taxon>
    </lineage>
</organism>
<dbReference type="UniPathway" id="UPA00340">
    <property type="reaction ID" value="UER00459"/>
</dbReference>
<dbReference type="NCBIfam" id="TIGR00651">
    <property type="entry name" value="pta"/>
    <property type="match status" value="1"/>
</dbReference>
<comment type="caution">
    <text evidence="15">The sequence shown here is derived from an EMBL/GenBank/DDBJ whole genome shotgun (WGS) entry which is preliminary data.</text>
</comment>
<dbReference type="Gene3D" id="3.40.1390.20">
    <property type="entry name" value="HprK N-terminal domain-like"/>
    <property type="match status" value="1"/>
</dbReference>
<evidence type="ECO:0000256" key="11">
    <source>
        <dbReference type="ARBA" id="ARBA00031108"/>
    </source>
</evidence>
<dbReference type="InterPro" id="IPR004614">
    <property type="entry name" value="P_AcTrfase"/>
</dbReference>
<evidence type="ECO:0000256" key="4">
    <source>
        <dbReference type="ARBA" id="ARBA00009786"/>
    </source>
</evidence>
<sequence length="676" mass="71693">MAKTLLLVPVGTGAALTAVSLGLVHALQRQGLDLGFSKPISPAADPAADRTIAVLNSVVPGVLPCPLALAVAKDLDPADFEAALFSRLPGNQLCVVAGVPHEPALNILLAQRLNAKVILLAARDGTSTQQLAQVLAQCEAALGQGSVEGLILNHKLSPRTLGRSALGPGQGPDTLEALPAALRLLADIPWRGDLIAPRVWDLAQHLNALPLCSGDWQSRRLNHLLTPTQPLQEWVGKLCHGTLVVTPGDSSDVIVATCLAAQNGVRLGGLLLTGGIQPQPAIMALCEDAFDAGLPLLMVDSDDSQTLAAIRELDLSLPADDDYRQRWIMDQVAEHLDSSWLSQFIPPPASALLSPPAFAYQLQQRAKAAAKRIILPEGDEPRVIKAAAHCTERGIAQCVLLGKPEQVQAVARHHGLTLPARLAIIDPDAVRERYVGPMVALRRQKGLEEVMAREQLQDNVVLATMMLAQGEVDGLVSGARGTTLQTLRPPMQLIKTAPGQSMVSSVFFMLLPDQVLIYGDCAINPNPDAYQLAQIALQCADSAERLGIAPHITMIADNQGGTGASKVEHARQLLAELKPELVVDGPLHYDAAVIESVARAKAPGSPVAGQANIFVFPDLNTGYSTYQAVRRSADLVTLGPMVQGFAKPVNDLSRDAKVTDVIQTIALTAIQAELPH</sequence>
<dbReference type="InterPro" id="IPR016475">
    <property type="entry name" value="P-Actrans_bac"/>
</dbReference>
<dbReference type="InterPro" id="IPR042112">
    <property type="entry name" value="P_AcTrfase_dom2"/>
</dbReference>
<evidence type="ECO:0000256" key="2">
    <source>
        <dbReference type="ARBA" id="ARBA00004989"/>
    </source>
</evidence>
<dbReference type="GO" id="GO:0005737">
    <property type="term" value="C:cytoplasm"/>
    <property type="evidence" value="ECO:0007669"/>
    <property type="project" value="UniProtKB-SubCell"/>
</dbReference>
<evidence type="ECO:0000313" key="16">
    <source>
        <dbReference type="Proteomes" id="UP000006755"/>
    </source>
</evidence>
<evidence type="ECO:0000259" key="14">
    <source>
        <dbReference type="Pfam" id="PF07085"/>
    </source>
</evidence>
<comment type="domain">
    <text evidence="12">The N-terminal region seems to be important for proper quaternary structure. The C-terminal region contains the substrate-binding site.</text>
</comment>